<feature type="region of interest" description="Disordered" evidence="1">
    <location>
        <begin position="47"/>
        <end position="74"/>
    </location>
</feature>
<proteinExistence type="predicted"/>
<feature type="region of interest" description="Disordered" evidence="1">
    <location>
        <begin position="1"/>
        <end position="22"/>
    </location>
</feature>
<evidence type="ECO:0000256" key="1">
    <source>
        <dbReference type="SAM" id="MobiDB-lite"/>
    </source>
</evidence>
<reference evidence="2" key="1">
    <citation type="journal article" date="2022" name="bioRxiv">
        <title>Sequencing and chromosome-scale assembly of the giantPleurodeles waltlgenome.</title>
        <authorList>
            <person name="Brown T."/>
            <person name="Elewa A."/>
            <person name="Iarovenko S."/>
            <person name="Subramanian E."/>
            <person name="Araus A.J."/>
            <person name="Petzold A."/>
            <person name="Susuki M."/>
            <person name="Suzuki K.-i.T."/>
            <person name="Hayashi T."/>
            <person name="Toyoda A."/>
            <person name="Oliveira C."/>
            <person name="Osipova E."/>
            <person name="Leigh N.D."/>
            <person name="Simon A."/>
            <person name="Yun M.H."/>
        </authorList>
    </citation>
    <scope>NUCLEOTIDE SEQUENCE</scope>
    <source>
        <strain evidence="2">20211129_DDA</strain>
        <tissue evidence="2">Liver</tissue>
    </source>
</reference>
<comment type="caution">
    <text evidence="2">The sequence shown here is derived from an EMBL/GenBank/DDBJ whole genome shotgun (WGS) entry which is preliminary data.</text>
</comment>
<name>A0AAV7KXU5_PLEWA</name>
<dbReference type="Proteomes" id="UP001066276">
    <property type="component" value="Chromosome 12"/>
</dbReference>
<evidence type="ECO:0000313" key="2">
    <source>
        <dbReference type="EMBL" id="KAJ1084271.1"/>
    </source>
</evidence>
<dbReference type="AlphaFoldDB" id="A0AAV7KXU5"/>
<protein>
    <submittedName>
        <fullName evidence="2">Uncharacterized protein</fullName>
    </submittedName>
</protein>
<accession>A0AAV7KXU5</accession>
<keyword evidence="3" id="KW-1185">Reference proteome</keyword>
<evidence type="ECO:0000313" key="3">
    <source>
        <dbReference type="Proteomes" id="UP001066276"/>
    </source>
</evidence>
<organism evidence="2 3">
    <name type="scientific">Pleurodeles waltl</name>
    <name type="common">Iberian ribbed newt</name>
    <dbReference type="NCBI Taxonomy" id="8319"/>
    <lineage>
        <taxon>Eukaryota</taxon>
        <taxon>Metazoa</taxon>
        <taxon>Chordata</taxon>
        <taxon>Craniata</taxon>
        <taxon>Vertebrata</taxon>
        <taxon>Euteleostomi</taxon>
        <taxon>Amphibia</taxon>
        <taxon>Batrachia</taxon>
        <taxon>Caudata</taxon>
        <taxon>Salamandroidea</taxon>
        <taxon>Salamandridae</taxon>
        <taxon>Pleurodelinae</taxon>
        <taxon>Pleurodeles</taxon>
    </lineage>
</organism>
<gene>
    <name evidence="2" type="ORF">NDU88_004423</name>
</gene>
<sequence>MQANSQSPRIQHSQALPIPLSHHRERHRTRVVLCLRRYTVWAWGTRGSGARQPAASPLGRRHPSRTRQIAPAGATETDVDCCGERLPRKTVQAVSRPHGPKDWADAIHFGGVCHAAHFCVLLTASESAAHLFGAIEGSIGCRNRPGGALMLRLPGTPVY</sequence>
<feature type="compositionally biased region" description="Polar residues" evidence="1">
    <location>
        <begin position="1"/>
        <end position="14"/>
    </location>
</feature>
<dbReference type="EMBL" id="JANPWB010000016">
    <property type="protein sequence ID" value="KAJ1084271.1"/>
    <property type="molecule type" value="Genomic_DNA"/>
</dbReference>